<feature type="transmembrane region" description="Helical" evidence="6">
    <location>
        <begin position="22"/>
        <end position="39"/>
    </location>
</feature>
<feature type="transmembrane region" description="Helical" evidence="6">
    <location>
        <begin position="450"/>
        <end position="471"/>
    </location>
</feature>
<evidence type="ECO:0000256" key="5">
    <source>
        <dbReference type="ARBA" id="ARBA00023136"/>
    </source>
</evidence>
<dbReference type="PANTHER" id="PTHR13353:SF5">
    <property type="entry name" value="TRANSMEMBRANE PROTEIN 19"/>
    <property type="match status" value="1"/>
</dbReference>
<evidence type="ECO:0000256" key="4">
    <source>
        <dbReference type="ARBA" id="ARBA00022989"/>
    </source>
</evidence>
<dbReference type="Pfam" id="PF01940">
    <property type="entry name" value="DUF92"/>
    <property type="match status" value="1"/>
</dbReference>
<evidence type="ECO:0000313" key="7">
    <source>
        <dbReference type="EMBL" id="ACF11056.1"/>
    </source>
</evidence>
<reference evidence="7" key="1">
    <citation type="submission" date="2008-06" db="EMBL/GenBank/DDBJ databases">
        <title>Complete sequence of Chlorobaculum parvum NCIB 8327.</title>
        <authorList>
            <consortium name="US DOE Joint Genome Institute"/>
            <person name="Lucas S."/>
            <person name="Copeland A."/>
            <person name="Lapidus A."/>
            <person name="Glavina del Rio T."/>
            <person name="Dalin E."/>
            <person name="Tice H."/>
            <person name="Bruce D."/>
            <person name="Goodwin L."/>
            <person name="Pitluck S."/>
            <person name="Schmutz J."/>
            <person name="Larimer F."/>
            <person name="Land M."/>
            <person name="Hauser L."/>
            <person name="Kyrpides N."/>
            <person name="Mikhailova N."/>
            <person name="Zhao F."/>
            <person name="Li T."/>
            <person name="Liu Z."/>
            <person name="Overmann J."/>
            <person name="Bryant D.A."/>
            <person name="Richardson P."/>
        </authorList>
    </citation>
    <scope>NUCLEOTIDE SEQUENCE [LARGE SCALE GENOMIC DNA]</scope>
    <source>
        <strain evidence="7">NCIB 8327</strain>
    </source>
</reference>
<feature type="transmembrane region" description="Helical" evidence="6">
    <location>
        <begin position="179"/>
        <end position="199"/>
    </location>
</feature>
<feature type="transmembrane region" description="Helical" evidence="6">
    <location>
        <begin position="290"/>
        <end position="316"/>
    </location>
</feature>
<dbReference type="GO" id="GO:0016020">
    <property type="term" value="C:membrane"/>
    <property type="evidence" value="ECO:0007669"/>
    <property type="project" value="UniProtKB-SubCell"/>
</dbReference>
<proteinExistence type="inferred from homology"/>
<dbReference type="Proteomes" id="UP000008811">
    <property type="component" value="Chromosome"/>
</dbReference>
<feature type="transmembrane region" description="Helical" evidence="6">
    <location>
        <begin position="512"/>
        <end position="529"/>
    </location>
</feature>
<comment type="similarity">
    <text evidence="2">Belongs to the TMEM19 family.</text>
</comment>
<comment type="subcellular location">
    <subcellularLocation>
        <location evidence="1">Membrane</location>
        <topology evidence="1">Multi-pass membrane protein</topology>
    </subcellularLocation>
</comment>
<name>B3QMA3_CHLP8</name>
<sequence length="535" mass="57314">MPLFFQKASTMVSIQPPSGQDLPSFFLLLTLVGSFLLLGELLTRKFSVNSLVVRKVTHLSMGVVMFFIPAYFSSNFYPLIASLLLAGVGLLSLKSGLLSSLHAEPLMNEDGKPVPSYGPVLFPMIFFLQALVLWNEHVWILQTSMLVLGVSDALAALVGTASGGAHLDGFGNNRKTLQGSAAMFVSSLLILSISLLVFQPFFTGGLVGQPVWMLLCLALLLALLATAVEALFSYGLDNLFIPVSIAYVLYVIEVSHIATVEGFLLGGVFALLLALFSVVVKFLNNSGATATFLLGTTIFGIGGLVWTVPLLTFYLLSSILSKLGRKRKARFDLVFEKGSQRDAGQVYANGGIAWLMMAIYSLSGDPYIFFAYLGTLAAVQADTWATEIGTMWPNPKARLITTFKEVPVGTSGGVSIPGTSASFVGSLLICSSAALMNVSWINQVGIIQSLLVIGVAGLMASLVDSFFGATVQAQYYDPIRKKVTERTHSIASDGSRVTNELLKGYHFVNNDLVNTLCAISGSVVAYLAVRNLASF</sequence>
<evidence type="ECO:0000256" key="1">
    <source>
        <dbReference type="ARBA" id="ARBA00004141"/>
    </source>
</evidence>
<feature type="transmembrane region" description="Helical" evidence="6">
    <location>
        <begin position="239"/>
        <end position="257"/>
    </location>
</feature>
<dbReference type="EMBL" id="CP001099">
    <property type="protein sequence ID" value="ACF11056.1"/>
    <property type="molecule type" value="Genomic_DNA"/>
</dbReference>
<feature type="transmembrane region" description="Helical" evidence="6">
    <location>
        <begin position="146"/>
        <end position="167"/>
    </location>
</feature>
<keyword evidence="8" id="KW-1185">Reference proteome</keyword>
<dbReference type="PANTHER" id="PTHR13353">
    <property type="entry name" value="TRANSMEMBRANE PROTEIN 19"/>
    <property type="match status" value="1"/>
</dbReference>
<keyword evidence="5 6" id="KW-0472">Membrane</keyword>
<accession>B3QMA3</accession>
<dbReference type="STRING" id="517417.Cpar_0636"/>
<feature type="transmembrane region" description="Helical" evidence="6">
    <location>
        <begin position="263"/>
        <end position="283"/>
    </location>
</feature>
<evidence type="ECO:0000256" key="2">
    <source>
        <dbReference type="ARBA" id="ARBA00009012"/>
    </source>
</evidence>
<dbReference type="KEGG" id="cpc:Cpar_0636"/>
<evidence type="ECO:0000256" key="6">
    <source>
        <dbReference type="SAM" id="Phobius"/>
    </source>
</evidence>
<dbReference type="eggNOG" id="COG1836">
    <property type="taxonomic scope" value="Bacteria"/>
</dbReference>
<protein>
    <recommendedName>
        <fullName evidence="9">DUF92 domain-containing protein</fullName>
    </recommendedName>
</protein>
<feature type="transmembrane region" description="Helical" evidence="6">
    <location>
        <begin position="211"/>
        <end position="232"/>
    </location>
</feature>
<dbReference type="InterPro" id="IPR002794">
    <property type="entry name" value="DUF92_TMEM19"/>
</dbReference>
<evidence type="ECO:0000256" key="3">
    <source>
        <dbReference type="ARBA" id="ARBA00022692"/>
    </source>
</evidence>
<keyword evidence="3 6" id="KW-0812">Transmembrane</keyword>
<gene>
    <name evidence="7" type="ordered locus">Cpar_0636</name>
</gene>
<feature type="transmembrane region" description="Helical" evidence="6">
    <location>
        <begin position="420"/>
        <end position="438"/>
    </location>
</feature>
<evidence type="ECO:0008006" key="9">
    <source>
        <dbReference type="Google" id="ProtNLM"/>
    </source>
</evidence>
<feature type="transmembrane region" description="Helical" evidence="6">
    <location>
        <begin position="114"/>
        <end position="134"/>
    </location>
</feature>
<keyword evidence="4 6" id="KW-1133">Transmembrane helix</keyword>
<organism evidence="7 8">
    <name type="scientific">Chlorobaculum parvum (strain DSM 263 / NCIMB 8327)</name>
    <name type="common">Chlorobium vibrioforme subsp. thiosulfatophilum</name>
    <dbReference type="NCBI Taxonomy" id="517417"/>
    <lineage>
        <taxon>Bacteria</taxon>
        <taxon>Pseudomonadati</taxon>
        <taxon>Chlorobiota</taxon>
        <taxon>Chlorobiia</taxon>
        <taxon>Chlorobiales</taxon>
        <taxon>Chlorobiaceae</taxon>
        <taxon>Chlorobaculum</taxon>
    </lineage>
</organism>
<dbReference type="HOGENOM" id="CLU_042633_0_0_10"/>
<dbReference type="AlphaFoldDB" id="B3QMA3"/>
<evidence type="ECO:0000313" key="8">
    <source>
        <dbReference type="Proteomes" id="UP000008811"/>
    </source>
</evidence>
<dbReference type="eggNOG" id="COG0170">
    <property type="taxonomic scope" value="Bacteria"/>
</dbReference>